<dbReference type="InterPro" id="IPR044294">
    <property type="entry name" value="Lipase-like"/>
</dbReference>
<dbReference type="AlphaFoldDB" id="A0A7H9B1E2"/>
<comment type="similarity">
    <text evidence="1">Belongs to the putative lipase ROG1 family.</text>
</comment>
<dbReference type="GO" id="GO:0047372">
    <property type="term" value="F:monoacylglycerol lipase activity"/>
    <property type="evidence" value="ECO:0007669"/>
    <property type="project" value="TreeGrafter"/>
</dbReference>
<organism evidence="4 5">
    <name type="scientific">Zygotorulaspora mrakii</name>
    <name type="common">Zygosaccharomyces mrakii</name>
    <dbReference type="NCBI Taxonomy" id="42260"/>
    <lineage>
        <taxon>Eukaryota</taxon>
        <taxon>Fungi</taxon>
        <taxon>Dikarya</taxon>
        <taxon>Ascomycota</taxon>
        <taxon>Saccharomycotina</taxon>
        <taxon>Saccharomycetes</taxon>
        <taxon>Saccharomycetales</taxon>
        <taxon>Saccharomycetaceae</taxon>
        <taxon>Zygotorulaspora</taxon>
    </lineage>
</organism>
<dbReference type="InterPro" id="IPR029058">
    <property type="entry name" value="AB_hydrolase_fold"/>
</dbReference>
<dbReference type="Proteomes" id="UP000509704">
    <property type="component" value="Chromosome 4"/>
</dbReference>
<dbReference type="OrthoDB" id="5368485at2759"/>
<dbReference type="InterPro" id="IPR016445">
    <property type="entry name" value="Rog1_fam"/>
</dbReference>
<sequence length="677" mass="76302">MTNDEPGNLLFFNKSSVGIGDLERYVITYDLYEGDEIPDDVKLDSLWLKVKNIEGLSFRAAYLMGPFMLYCDVRTEDYHHSQKIIASADQPRFESTLQAQQDCIVELSVHRLKPRYVWVVDILSQIVFTTNTKVSFEINVANTKNSLCGEQDCGINNSVSDKITVTRLTTLDVWNLPAEIGLPKKAKHLVILTHGLHSNVSTDMSYLMEQIYKKQENYPDEQIVVKGYTKNVCQTEKGVKYLGTQVANFIIDELYDESVTKISFVGHSLGGLVQSFAIAYIAVKFPWFFEKVKPVNFIGIASPFLGIVTDNPAYINLLLSFGVIGKTGQDLGLEKDSGNNEALLHLLPGEPLKSVLQKFKRRTLYMNAVNDGIVPLYTASMLFLDYDEILQQLEKRKLQGLQINSSNIDLVSQSHFLSRNIISPFVKILGILAPQKFPSNNPSLPRISFLESMVSTLVPPLPEKLYITDPSSRNPVIIHDKVYTEEDLPPIAEGGIDAFEGTHNILLDQFMMDRGKPKCQKLEERIAREWHQGLSWRKVVVALKPDAHNNIIVRRRFSNAYGWPVIDHLIDAHFSGEDEESAYEELADKINSDVTNNLSPRSIPDSSDIEPNKNFAWITRVENPRLFDEGPTGMISTMSEMIESFAKSRNALGNDVNLESSTNNNLISYESLDSNSM</sequence>
<dbReference type="InterPro" id="IPR007751">
    <property type="entry name" value="DUF676_lipase-like"/>
</dbReference>
<dbReference type="Pfam" id="PF05057">
    <property type="entry name" value="DUF676"/>
    <property type="match status" value="1"/>
</dbReference>
<keyword evidence="5" id="KW-1185">Reference proteome</keyword>
<evidence type="ECO:0000259" key="3">
    <source>
        <dbReference type="Pfam" id="PF05057"/>
    </source>
</evidence>
<evidence type="ECO:0000256" key="2">
    <source>
        <dbReference type="ARBA" id="ARBA00022963"/>
    </source>
</evidence>
<dbReference type="GeneID" id="59236175"/>
<evidence type="ECO:0000256" key="1">
    <source>
        <dbReference type="ARBA" id="ARBA00007920"/>
    </source>
</evidence>
<evidence type="ECO:0000313" key="4">
    <source>
        <dbReference type="EMBL" id="QLG72451.1"/>
    </source>
</evidence>
<dbReference type="PANTHER" id="PTHR12482:SF62">
    <property type="entry name" value="LIPASE ROG1-RELATED"/>
    <property type="match status" value="1"/>
</dbReference>
<accession>A0A7H9B1E2</accession>
<proteinExistence type="inferred from homology"/>
<dbReference type="PANTHER" id="PTHR12482">
    <property type="entry name" value="LIPASE ROG1-RELATED-RELATED"/>
    <property type="match status" value="1"/>
</dbReference>
<reference evidence="4 5" key="1">
    <citation type="submission" date="2020-07" db="EMBL/GenBank/DDBJ databases">
        <title>The yeast mating-type switching endonuclease HO is a domesticated member of an unorthodox homing genetic element family.</title>
        <authorList>
            <person name="Coughlan A.Y."/>
            <person name="Lombardi L."/>
            <person name="Braun-Galleani S."/>
            <person name="Martos A.R."/>
            <person name="Galeote V."/>
            <person name="Bigey F."/>
            <person name="Dequin S."/>
            <person name="Byrne K.P."/>
            <person name="Wolfe K.H."/>
        </authorList>
    </citation>
    <scope>NUCLEOTIDE SEQUENCE [LARGE SCALE GENOMIC DNA]</scope>
    <source>
        <strain evidence="4 5">NRRL Y-6702</strain>
    </source>
</reference>
<feature type="domain" description="DUF676" evidence="3">
    <location>
        <begin position="184"/>
        <end position="378"/>
    </location>
</feature>
<dbReference type="PIRSF" id="PIRSF005412">
    <property type="entry name" value="UCP005412_abhydr"/>
    <property type="match status" value="1"/>
</dbReference>
<keyword evidence="2" id="KW-0442">Lipid degradation</keyword>
<keyword evidence="2" id="KW-0443">Lipid metabolism</keyword>
<dbReference type="RefSeq" id="XP_037144179.1">
    <property type="nucleotide sequence ID" value="XM_037288284.1"/>
</dbReference>
<dbReference type="GO" id="GO:0016042">
    <property type="term" value="P:lipid catabolic process"/>
    <property type="evidence" value="ECO:0007669"/>
    <property type="project" value="UniProtKB-KW"/>
</dbReference>
<dbReference type="KEGG" id="zmk:HG535_0D01590"/>
<evidence type="ECO:0000313" key="5">
    <source>
        <dbReference type="Proteomes" id="UP000509704"/>
    </source>
</evidence>
<name>A0A7H9B1E2_ZYGMR</name>
<dbReference type="Gene3D" id="3.40.50.1820">
    <property type="entry name" value="alpha/beta hydrolase"/>
    <property type="match status" value="1"/>
</dbReference>
<dbReference type="EMBL" id="CP058607">
    <property type="protein sequence ID" value="QLG72451.1"/>
    <property type="molecule type" value="Genomic_DNA"/>
</dbReference>
<protein>
    <recommendedName>
        <fullName evidence="3">DUF676 domain-containing protein</fullName>
    </recommendedName>
</protein>
<dbReference type="SUPFAM" id="SSF53474">
    <property type="entry name" value="alpha/beta-Hydrolases"/>
    <property type="match status" value="1"/>
</dbReference>
<gene>
    <name evidence="4" type="ORF">HG535_0D01590</name>
</gene>